<dbReference type="Pfam" id="PF02624">
    <property type="entry name" value="YcaO"/>
    <property type="match status" value="1"/>
</dbReference>
<proteinExistence type="predicted"/>
<organism evidence="2 3">
    <name type="scientific">Pseudomonas fluorescens</name>
    <dbReference type="NCBI Taxonomy" id="294"/>
    <lineage>
        <taxon>Bacteria</taxon>
        <taxon>Pseudomonadati</taxon>
        <taxon>Pseudomonadota</taxon>
        <taxon>Gammaproteobacteria</taxon>
        <taxon>Pseudomonadales</taxon>
        <taxon>Pseudomonadaceae</taxon>
        <taxon>Pseudomonas</taxon>
    </lineage>
</organism>
<dbReference type="RefSeq" id="WP_043051342.1">
    <property type="nucleotide sequence ID" value="NZ_JXCQ01000086.1"/>
</dbReference>
<gene>
    <name evidence="2" type="ORF">PFLU3_51730</name>
</gene>
<feature type="domain" description="YcaO" evidence="1">
    <location>
        <begin position="40"/>
        <end position="400"/>
    </location>
</feature>
<dbReference type="Proteomes" id="UP000032210">
    <property type="component" value="Unassembled WGS sequence"/>
</dbReference>
<dbReference type="PATRIC" id="fig|294.125.peg.5317"/>
<evidence type="ECO:0000313" key="2">
    <source>
        <dbReference type="EMBL" id="KIR17888.1"/>
    </source>
</evidence>
<dbReference type="PROSITE" id="PS51664">
    <property type="entry name" value="YCAO"/>
    <property type="match status" value="1"/>
</dbReference>
<dbReference type="EMBL" id="JXCQ01000086">
    <property type="protein sequence ID" value="KIR17888.1"/>
    <property type="molecule type" value="Genomic_DNA"/>
</dbReference>
<evidence type="ECO:0000313" key="3">
    <source>
        <dbReference type="Proteomes" id="UP000032210"/>
    </source>
</evidence>
<sequence length="400" mass="45385">MKLVNAMQKPDLPGILLLQPAGLLSLPNSVEVSDALSVNGSGVGGGARSIKAALGEYFERRHFYRELLSTKNGVLNESLTKIEVDSFVRALTQTASKFVSVDEIEKHQFSLTRVMRASDFSECFIPTITISLSAYGLEKDNFLYPLRDTCGCSFHWDLNVAFLGAIKEYLERQFLIRFWLTKQCRSLISRVEVESLLAGRNVKCLYDALTFSGEVSIFDISDNRFPGVCLLVVYGQKKANHHVKYCAGMSYCGEMAEALEKSVLELWQTYRFMDLFKAIESDEDKVEDSYLRYFLSCNDYITYQEITDYVVVADEQNRGNFSAFSLEVFLSVLKKLGIMGYFYSKCSNVNGVSCVFTKYISPDLFLHMDNSKNINLKNRYSENFESSILSSRLETMVPFP</sequence>
<dbReference type="AlphaFoldDB" id="A0A0D0S691"/>
<evidence type="ECO:0000259" key="1">
    <source>
        <dbReference type="PROSITE" id="PS51664"/>
    </source>
</evidence>
<protein>
    <submittedName>
        <fullName evidence="2">YcaO-like family protein</fullName>
    </submittedName>
</protein>
<comment type="caution">
    <text evidence="2">The sequence shown here is derived from an EMBL/GenBank/DDBJ whole genome shotgun (WGS) entry which is preliminary data.</text>
</comment>
<accession>A0A0D0S691</accession>
<dbReference type="InterPro" id="IPR003776">
    <property type="entry name" value="YcaO-like_dom"/>
</dbReference>
<reference evidence="2 3" key="1">
    <citation type="submission" date="2015-01" db="EMBL/GenBank/DDBJ databases">
        <title>Genome sequence of the beneficial rhizobacterium Pseudomonas fluorescens 2-79.</title>
        <authorList>
            <person name="Thuermer A."/>
            <person name="Daniel R."/>
        </authorList>
    </citation>
    <scope>NUCLEOTIDE SEQUENCE [LARGE SCALE GENOMIC DNA]</scope>
    <source>
        <strain evidence="2 3">2-79</strain>
    </source>
</reference>
<name>A0A0D0S691_PSEFL</name>